<organism evidence="1 2">
    <name type="scientific">Achromobacter kerstersii</name>
    <dbReference type="NCBI Taxonomy" id="1353890"/>
    <lineage>
        <taxon>Bacteria</taxon>
        <taxon>Pseudomonadati</taxon>
        <taxon>Pseudomonadota</taxon>
        <taxon>Betaproteobacteria</taxon>
        <taxon>Burkholderiales</taxon>
        <taxon>Alcaligenaceae</taxon>
        <taxon>Achromobacter</taxon>
    </lineage>
</organism>
<proteinExistence type="predicted"/>
<evidence type="ECO:0000313" key="2">
    <source>
        <dbReference type="Proteomes" id="UP000494269"/>
    </source>
</evidence>
<accession>A0A6S6ZHD4</accession>
<dbReference type="Proteomes" id="UP000494269">
    <property type="component" value="Unassembled WGS sequence"/>
</dbReference>
<evidence type="ECO:0000313" key="1">
    <source>
        <dbReference type="EMBL" id="CAB3680311.1"/>
    </source>
</evidence>
<reference evidence="1 2" key="1">
    <citation type="submission" date="2020-04" db="EMBL/GenBank/DDBJ databases">
        <authorList>
            <person name="De Canck E."/>
        </authorList>
    </citation>
    <scope>NUCLEOTIDE SEQUENCE [LARGE SCALE GENOMIC DNA]</scope>
    <source>
        <strain evidence="1 2">LMG 3441</strain>
    </source>
</reference>
<dbReference type="AlphaFoldDB" id="A0A6S6ZHD4"/>
<keyword evidence="2" id="KW-1185">Reference proteome</keyword>
<dbReference type="EMBL" id="CADIJQ010000001">
    <property type="protein sequence ID" value="CAB3680311.1"/>
    <property type="molecule type" value="Genomic_DNA"/>
</dbReference>
<protein>
    <submittedName>
        <fullName evidence="1">Uncharacterized protein</fullName>
    </submittedName>
</protein>
<name>A0A6S6ZHD4_9BURK</name>
<gene>
    <name evidence="1" type="ORF">LMG3441_01555</name>
</gene>
<sequence length="68" mass="7509">MGPKNGAMIIGDYGKWMPTADPGAEGKAVGLWREKRASRTSTTVTFWSQNGPKTLPRFQINEAKNLSR</sequence>